<dbReference type="Proteomes" id="UP000054279">
    <property type="component" value="Unassembled WGS sequence"/>
</dbReference>
<evidence type="ECO:0000313" key="1">
    <source>
        <dbReference type="EMBL" id="KIJ43390.1"/>
    </source>
</evidence>
<organism evidence="1 2">
    <name type="scientific">Sphaerobolus stellatus (strain SS14)</name>
    <dbReference type="NCBI Taxonomy" id="990650"/>
    <lineage>
        <taxon>Eukaryota</taxon>
        <taxon>Fungi</taxon>
        <taxon>Dikarya</taxon>
        <taxon>Basidiomycota</taxon>
        <taxon>Agaricomycotina</taxon>
        <taxon>Agaricomycetes</taxon>
        <taxon>Phallomycetidae</taxon>
        <taxon>Geastrales</taxon>
        <taxon>Sphaerobolaceae</taxon>
        <taxon>Sphaerobolus</taxon>
    </lineage>
</organism>
<name>A0A0C9VX34_SPHS4</name>
<protein>
    <submittedName>
        <fullName evidence="1">Uncharacterized protein</fullName>
    </submittedName>
</protein>
<keyword evidence="2" id="KW-1185">Reference proteome</keyword>
<reference evidence="1 2" key="1">
    <citation type="submission" date="2014-06" db="EMBL/GenBank/DDBJ databases">
        <title>Evolutionary Origins and Diversification of the Mycorrhizal Mutualists.</title>
        <authorList>
            <consortium name="DOE Joint Genome Institute"/>
            <consortium name="Mycorrhizal Genomics Consortium"/>
            <person name="Kohler A."/>
            <person name="Kuo A."/>
            <person name="Nagy L.G."/>
            <person name="Floudas D."/>
            <person name="Copeland A."/>
            <person name="Barry K.W."/>
            <person name="Cichocki N."/>
            <person name="Veneault-Fourrey C."/>
            <person name="LaButti K."/>
            <person name="Lindquist E.A."/>
            <person name="Lipzen A."/>
            <person name="Lundell T."/>
            <person name="Morin E."/>
            <person name="Murat C."/>
            <person name="Riley R."/>
            <person name="Ohm R."/>
            <person name="Sun H."/>
            <person name="Tunlid A."/>
            <person name="Henrissat B."/>
            <person name="Grigoriev I.V."/>
            <person name="Hibbett D.S."/>
            <person name="Martin F."/>
        </authorList>
    </citation>
    <scope>NUCLEOTIDE SEQUENCE [LARGE SCALE GENOMIC DNA]</scope>
    <source>
        <strain evidence="1 2">SS14</strain>
    </source>
</reference>
<dbReference type="AlphaFoldDB" id="A0A0C9VX34"/>
<gene>
    <name evidence="1" type="ORF">M422DRAFT_253268</name>
</gene>
<sequence>MFLDLPGDYPRARRDSTRWDFEPLCGRSLVSQHHYFNGPWRLMPSILRLPKSEGLTVSVEGRPFLPRTTDPQLESIGILMIGYTLDRSATTAWLLAPDELLKAIPDFYDSFKDRKVIDQVIQRSYDLLMNPENTATILAAEKRALASTINELTLGKLE</sequence>
<evidence type="ECO:0000313" key="2">
    <source>
        <dbReference type="Proteomes" id="UP000054279"/>
    </source>
</evidence>
<accession>A0A0C9VX34</accession>
<proteinExistence type="predicted"/>
<dbReference type="HOGENOM" id="CLU_1670517_0_0_1"/>
<dbReference type="EMBL" id="KN837123">
    <property type="protein sequence ID" value="KIJ43390.1"/>
    <property type="molecule type" value="Genomic_DNA"/>
</dbReference>